<keyword evidence="10" id="KW-0675">Receptor</keyword>
<evidence type="ECO:0000256" key="9">
    <source>
        <dbReference type="ARBA" id="ARBA00023136"/>
    </source>
</evidence>
<dbReference type="CDD" id="cd07302">
    <property type="entry name" value="CHD"/>
    <property type="match status" value="1"/>
</dbReference>
<dbReference type="SMART" id="SM00044">
    <property type="entry name" value="CYCc"/>
    <property type="match status" value="1"/>
</dbReference>
<keyword evidence="8 17" id="KW-1133">Transmembrane helix</keyword>
<dbReference type="InterPro" id="IPR001054">
    <property type="entry name" value="A/G_cyclase"/>
</dbReference>
<keyword evidence="5 17" id="KW-0812">Transmembrane</keyword>
<dbReference type="Gene3D" id="6.10.250.780">
    <property type="match status" value="1"/>
</dbReference>
<keyword evidence="6 18" id="KW-0732">Signal</keyword>
<dbReference type="PANTHER" id="PTHR11920">
    <property type="entry name" value="GUANYLYL CYCLASE"/>
    <property type="match status" value="1"/>
</dbReference>
<dbReference type="PANTHER" id="PTHR11920:SF495">
    <property type="entry name" value="RECEPTOR-TYPE GUANYLATE CYCLASE GCY-7"/>
    <property type="match status" value="1"/>
</dbReference>
<dbReference type="InterPro" id="IPR011009">
    <property type="entry name" value="Kinase-like_dom_sf"/>
</dbReference>
<dbReference type="EC" id="4.6.1.2" evidence="3 15"/>
<evidence type="ECO:0000256" key="18">
    <source>
        <dbReference type="SAM" id="SignalP"/>
    </source>
</evidence>
<sequence>MLSRSINQRSTISWYLVGLFLITLKCPNANAYPLKIGLLMVANRSDLETSMGYATSAGAVSIALDRIKQERLLEGAEYSFAIEFDQCDESLAAGLSAKMFVEDKVDVIIGPVCSVSAIVAGILGKYNNIPVISWAATFAELKDPIRFSTSARTVGSTEDIGRALAELMNFFGWKEFAMIYTDDSSRRKCYFLQQGLDTVLRRAIYTIVVSYIVEISGAPTQAAINDFLDTAATKARIIINCFDRDEDTRLFMIAARQKGMVNDEYVYLIPDVSGEGFGMTPIWIDKSAQDDELNTYAQSAFQNVFVVDFEQIDSKDVDVFKQDVVKRIKDAPFYCTTACNKTGEDYGSAYSPNLHDAVYLYALALNKTLSVNPNAKRNGTLIISNISMKFNGKSGTVTIDETGSRLPVVSISSLDETGNVAVYAKFYANETIQLMYTEDKLWAPRGGKRPLSRPTCGFTGDSCPKSFLDLYFPFVIAGCVIGALILIFAGTGVGYSFRARTQAIKLQNQLWQINFSSLVKPTEKSIHSQGSFFSNSSSLGIVHVGSPPKNVDFYFLYSQPVAATKHDVRCHFNEKTDYSEFRNMREINHDNVNRFIGLCVDGPKYMSIWKLCQRGSLRDVIVRGTLNMDWFFKYSLIKDIAAGLEFMHSTFLHFHGNLTSRTCLIDDRWQIKLSDFGLKTIRSSESKSAEKLLWTAPEHLRDDDKLGSPQGDIYGFAIVCSEIVTRQRPYHFNINVESAQEIIYHVKKGESQPFRPIFHLPEGSDVNPAMIHLIKDCWDEEPDGRPNIRAVRTLLKGMMKGRNSNLMDHVMNMMERYAGTLEQEVDERTKELLEEKKKSDVLLYRMLPRQVADKLKAGQSLEPESFDNVTIFFSDVVSFTNLASRCTPLEVVNLLNELYTNFDGIIDSFDVYKVETIGDGYLCVSGLPHRNGNMHAREIADMSLAFMRSLRTFRVPHLPSEKINLRIGIHTGPCVAGVVGMSMPRYCLFGDTVNTASRMESHGKPGHIHITAETKEYLTKIIGGYETASRGEVIIKGKGVLETFWLVGLKSKDSEVSTQAISTTPLAEMDTKYRKSAKKDKKLPNIPTPDLI</sequence>
<dbReference type="GO" id="GO:0007635">
    <property type="term" value="P:chemosensory behavior"/>
    <property type="evidence" value="ECO:0007669"/>
    <property type="project" value="UniProtKB-ARBA"/>
</dbReference>
<feature type="chain" id="PRO_5037633824" description="Guanylate cyclase" evidence="18">
    <location>
        <begin position="32"/>
        <end position="1092"/>
    </location>
</feature>
<dbReference type="PROSITE" id="PS00452">
    <property type="entry name" value="GUANYLATE_CYCLASE_1"/>
    <property type="match status" value="1"/>
</dbReference>
<comment type="subcellular location">
    <subcellularLocation>
        <location evidence="2">Cell membrane</location>
        <topology evidence="2">Single-pass type I membrane protein</topology>
    </subcellularLocation>
</comment>
<dbReference type="Pfam" id="PF00211">
    <property type="entry name" value="Guanylate_cyc"/>
    <property type="match status" value="1"/>
</dbReference>
<keyword evidence="21" id="KW-1185">Reference proteome</keyword>
<evidence type="ECO:0000259" key="20">
    <source>
        <dbReference type="PROSITE" id="PS50125"/>
    </source>
</evidence>
<accession>A0A914W8J8</accession>
<dbReference type="InterPro" id="IPR050401">
    <property type="entry name" value="Cyclic_nucleotide_synthase"/>
</dbReference>
<organism evidence="21 22">
    <name type="scientific">Plectus sambesii</name>
    <dbReference type="NCBI Taxonomy" id="2011161"/>
    <lineage>
        <taxon>Eukaryota</taxon>
        <taxon>Metazoa</taxon>
        <taxon>Ecdysozoa</taxon>
        <taxon>Nematoda</taxon>
        <taxon>Chromadorea</taxon>
        <taxon>Plectida</taxon>
        <taxon>Plectina</taxon>
        <taxon>Plectoidea</taxon>
        <taxon>Plectidae</taxon>
        <taxon>Plectus</taxon>
    </lineage>
</organism>
<evidence type="ECO:0000256" key="6">
    <source>
        <dbReference type="ARBA" id="ARBA00022729"/>
    </source>
</evidence>
<dbReference type="InterPro" id="IPR029787">
    <property type="entry name" value="Nucleotide_cyclase"/>
</dbReference>
<comment type="catalytic activity">
    <reaction evidence="1 15">
        <text>GTP = 3',5'-cyclic GMP + diphosphate</text>
        <dbReference type="Rhea" id="RHEA:13665"/>
        <dbReference type="ChEBI" id="CHEBI:33019"/>
        <dbReference type="ChEBI" id="CHEBI:37565"/>
        <dbReference type="ChEBI" id="CHEBI:57746"/>
        <dbReference type="EC" id="4.6.1.2"/>
    </reaction>
</comment>
<comment type="similarity">
    <text evidence="14">Belongs to the adenylyl cyclase class-4/guanylyl cyclase family.</text>
</comment>
<dbReference type="GO" id="GO:0001653">
    <property type="term" value="F:peptide receptor activity"/>
    <property type="evidence" value="ECO:0007669"/>
    <property type="project" value="TreeGrafter"/>
</dbReference>
<evidence type="ECO:0000256" key="5">
    <source>
        <dbReference type="ARBA" id="ARBA00022692"/>
    </source>
</evidence>
<evidence type="ECO:0000256" key="1">
    <source>
        <dbReference type="ARBA" id="ARBA00001436"/>
    </source>
</evidence>
<evidence type="ECO:0000256" key="10">
    <source>
        <dbReference type="ARBA" id="ARBA00023170"/>
    </source>
</evidence>
<dbReference type="GO" id="GO:0035556">
    <property type="term" value="P:intracellular signal transduction"/>
    <property type="evidence" value="ECO:0007669"/>
    <property type="project" value="InterPro"/>
</dbReference>
<dbReference type="Gene3D" id="3.30.70.1230">
    <property type="entry name" value="Nucleotide cyclase"/>
    <property type="match status" value="1"/>
</dbReference>
<dbReference type="Proteomes" id="UP000887566">
    <property type="component" value="Unplaced"/>
</dbReference>
<dbReference type="Pfam" id="PF01094">
    <property type="entry name" value="ANF_receptor"/>
    <property type="match status" value="1"/>
</dbReference>
<dbReference type="Gene3D" id="3.40.50.2300">
    <property type="match status" value="2"/>
</dbReference>
<evidence type="ECO:0000256" key="12">
    <source>
        <dbReference type="ARBA" id="ARBA00023239"/>
    </source>
</evidence>
<dbReference type="InterPro" id="IPR001828">
    <property type="entry name" value="ANF_lig-bd_rcpt"/>
</dbReference>
<evidence type="ECO:0000256" key="2">
    <source>
        <dbReference type="ARBA" id="ARBA00004251"/>
    </source>
</evidence>
<evidence type="ECO:0000256" key="17">
    <source>
        <dbReference type="SAM" id="Phobius"/>
    </source>
</evidence>
<dbReference type="GO" id="GO:0006935">
    <property type="term" value="P:chemotaxis"/>
    <property type="evidence" value="ECO:0007669"/>
    <property type="project" value="UniProtKB-ARBA"/>
</dbReference>
<dbReference type="CDD" id="cd06352">
    <property type="entry name" value="PBP1_NPR_GC-like"/>
    <property type="match status" value="1"/>
</dbReference>
<dbReference type="InterPro" id="IPR018297">
    <property type="entry name" value="A/G_cyclase_CS"/>
</dbReference>
<evidence type="ECO:0000256" key="13">
    <source>
        <dbReference type="ARBA" id="ARBA00023293"/>
    </source>
</evidence>
<evidence type="ECO:0000259" key="19">
    <source>
        <dbReference type="PROSITE" id="PS50011"/>
    </source>
</evidence>
<dbReference type="Pfam" id="PF07701">
    <property type="entry name" value="HNOBA"/>
    <property type="match status" value="1"/>
</dbReference>
<dbReference type="AlphaFoldDB" id="A0A914W8J8"/>
<feature type="domain" description="Guanylate cyclase" evidence="20">
    <location>
        <begin position="870"/>
        <end position="1000"/>
    </location>
</feature>
<keyword evidence="11" id="KW-0325">Glycoprotein</keyword>
<evidence type="ECO:0000256" key="8">
    <source>
        <dbReference type="ARBA" id="ARBA00022989"/>
    </source>
</evidence>
<evidence type="ECO:0000256" key="14">
    <source>
        <dbReference type="RuleBase" id="RU000405"/>
    </source>
</evidence>
<dbReference type="InterPro" id="IPR000719">
    <property type="entry name" value="Prot_kinase_dom"/>
</dbReference>
<dbReference type="GO" id="GO:0004016">
    <property type="term" value="F:adenylate cyclase activity"/>
    <property type="evidence" value="ECO:0007669"/>
    <property type="project" value="TreeGrafter"/>
</dbReference>
<dbReference type="InterPro" id="IPR011645">
    <property type="entry name" value="HNOB_dom_associated"/>
</dbReference>
<dbReference type="WBParaSite" id="PSAMB.scaffold325size56525.g4658.t1">
    <property type="protein sequence ID" value="PSAMB.scaffold325size56525.g4658.t1"/>
    <property type="gene ID" value="PSAMB.scaffold325size56525.g4658"/>
</dbReference>
<name>A0A914W8J8_9BILA</name>
<feature type="domain" description="Protein kinase" evidence="19">
    <location>
        <begin position="533"/>
        <end position="795"/>
    </location>
</feature>
<dbReference type="GO" id="GO:0007168">
    <property type="term" value="P:receptor guanylyl cyclase signaling pathway"/>
    <property type="evidence" value="ECO:0007669"/>
    <property type="project" value="TreeGrafter"/>
</dbReference>
<keyword evidence="7" id="KW-0547">Nucleotide-binding</keyword>
<keyword evidence="13 15" id="KW-0141">cGMP biosynthesis</keyword>
<evidence type="ECO:0000256" key="11">
    <source>
        <dbReference type="ARBA" id="ARBA00023180"/>
    </source>
</evidence>
<dbReference type="GO" id="GO:0005886">
    <property type="term" value="C:plasma membrane"/>
    <property type="evidence" value="ECO:0007669"/>
    <property type="project" value="UniProtKB-SubCell"/>
</dbReference>
<proteinExistence type="inferred from homology"/>
<evidence type="ECO:0000256" key="15">
    <source>
        <dbReference type="RuleBase" id="RU003431"/>
    </source>
</evidence>
<dbReference type="SUPFAM" id="SSF56112">
    <property type="entry name" value="Protein kinase-like (PK-like)"/>
    <property type="match status" value="1"/>
</dbReference>
<dbReference type="GO" id="GO:0004383">
    <property type="term" value="F:guanylate cyclase activity"/>
    <property type="evidence" value="ECO:0007669"/>
    <property type="project" value="UniProtKB-EC"/>
</dbReference>
<protein>
    <recommendedName>
        <fullName evidence="3 15">Guanylate cyclase</fullName>
        <ecNumber evidence="3 15">4.6.1.2</ecNumber>
    </recommendedName>
</protein>
<feature type="signal peptide" evidence="18">
    <location>
        <begin position="1"/>
        <end position="31"/>
    </location>
</feature>
<dbReference type="InterPro" id="IPR028082">
    <property type="entry name" value="Peripla_BP_I"/>
</dbReference>
<dbReference type="Gene3D" id="1.10.510.10">
    <property type="entry name" value="Transferase(Phosphotransferase) domain 1"/>
    <property type="match status" value="1"/>
</dbReference>
<dbReference type="Pfam" id="PF07714">
    <property type="entry name" value="PK_Tyr_Ser-Thr"/>
    <property type="match status" value="1"/>
</dbReference>
<dbReference type="FunFam" id="3.30.70.1230:FF:000023">
    <property type="entry name" value="Guanylate cyclase"/>
    <property type="match status" value="1"/>
</dbReference>
<dbReference type="InterPro" id="IPR001245">
    <property type="entry name" value="Ser-Thr/Tyr_kinase_cat_dom"/>
</dbReference>
<dbReference type="GO" id="GO:0004672">
    <property type="term" value="F:protein kinase activity"/>
    <property type="evidence" value="ECO:0007669"/>
    <property type="project" value="InterPro"/>
</dbReference>
<reference evidence="22" key="1">
    <citation type="submission" date="2022-11" db="UniProtKB">
        <authorList>
            <consortium name="WormBaseParasite"/>
        </authorList>
    </citation>
    <scope>IDENTIFICATION</scope>
</reference>
<dbReference type="GO" id="GO:0005524">
    <property type="term" value="F:ATP binding"/>
    <property type="evidence" value="ECO:0007669"/>
    <property type="project" value="InterPro"/>
</dbReference>
<evidence type="ECO:0000256" key="3">
    <source>
        <dbReference type="ARBA" id="ARBA00012202"/>
    </source>
</evidence>
<feature type="transmembrane region" description="Helical" evidence="17">
    <location>
        <begin position="470"/>
        <end position="497"/>
    </location>
</feature>
<feature type="region of interest" description="Disordered" evidence="16">
    <location>
        <begin position="1072"/>
        <end position="1092"/>
    </location>
</feature>
<keyword evidence="4" id="KW-1003">Cell membrane</keyword>
<keyword evidence="12 14" id="KW-0456">Lyase</keyword>
<evidence type="ECO:0000313" key="21">
    <source>
        <dbReference type="Proteomes" id="UP000887566"/>
    </source>
</evidence>
<dbReference type="SUPFAM" id="SSF55073">
    <property type="entry name" value="Nucleotide cyclase"/>
    <property type="match status" value="1"/>
</dbReference>
<evidence type="ECO:0000256" key="4">
    <source>
        <dbReference type="ARBA" id="ARBA00022475"/>
    </source>
</evidence>
<evidence type="ECO:0000313" key="22">
    <source>
        <dbReference type="WBParaSite" id="PSAMB.scaffold325size56525.g4658.t1"/>
    </source>
</evidence>
<dbReference type="PROSITE" id="PS50011">
    <property type="entry name" value="PROTEIN_KINASE_DOM"/>
    <property type="match status" value="1"/>
</dbReference>
<dbReference type="PROSITE" id="PS50125">
    <property type="entry name" value="GUANYLATE_CYCLASE_2"/>
    <property type="match status" value="1"/>
</dbReference>
<keyword evidence="9 17" id="KW-0472">Membrane</keyword>
<evidence type="ECO:0000256" key="7">
    <source>
        <dbReference type="ARBA" id="ARBA00022741"/>
    </source>
</evidence>
<dbReference type="SUPFAM" id="SSF53822">
    <property type="entry name" value="Periplasmic binding protein-like I"/>
    <property type="match status" value="1"/>
</dbReference>
<evidence type="ECO:0000256" key="16">
    <source>
        <dbReference type="SAM" id="MobiDB-lite"/>
    </source>
</evidence>